<evidence type="ECO:0000256" key="2">
    <source>
        <dbReference type="ARBA" id="ARBA00022490"/>
    </source>
</evidence>
<proteinExistence type="inferred from homology"/>
<dbReference type="EC" id="3.1.11.6" evidence="6"/>
<gene>
    <name evidence="7" type="ORF">A3A33_01805</name>
</gene>
<comment type="caution">
    <text evidence="7">The sequence shown here is derived from an EMBL/GenBank/DDBJ whole genome shotgun (WGS) entry which is preliminary data.</text>
</comment>
<evidence type="ECO:0000256" key="3">
    <source>
        <dbReference type="ARBA" id="ARBA00022722"/>
    </source>
</evidence>
<dbReference type="Gene3D" id="1.10.287.1040">
    <property type="entry name" value="Exonuclease VII, small subunit"/>
    <property type="match status" value="1"/>
</dbReference>
<evidence type="ECO:0000313" key="7">
    <source>
        <dbReference type="EMBL" id="OGN28980.1"/>
    </source>
</evidence>
<evidence type="ECO:0000256" key="1">
    <source>
        <dbReference type="ARBA" id="ARBA00009998"/>
    </source>
</evidence>
<dbReference type="Proteomes" id="UP000179047">
    <property type="component" value="Unassembled WGS sequence"/>
</dbReference>
<dbReference type="GO" id="GO:0006308">
    <property type="term" value="P:DNA catabolic process"/>
    <property type="evidence" value="ECO:0007669"/>
    <property type="project" value="UniProtKB-UniRule"/>
</dbReference>
<dbReference type="GO" id="GO:0009318">
    <property type="term" value="C:exodeoxyribonuclease VII complex"/>
    <property type="evidence" value="ECO:0007669"/>
    <property type="project" value="UniProtKB-UniRule"/>
</dbReference>
<dbReference type="InterPro" id="IPR003761">
    <property type="entry name" value="Exonuc_VII_S"/>
</dbReference>
<organism evidence="7 8">
    <name type="scientific">Candidatus Yanofskybacteria bacterium RIFCSPLOWO2_01_FULL_49_25</name>
    <dbReference type="NCBI Taxonomy" id="1802701"/>
    <lineage>
        <taxon>Bacteria</taxon>
        <taxon>Candidatus Yanofskyibacteriota</taxon>
    </lineage>
</organism>
<dbReference type="InterPro" id="IPR037004">
    <property type="entry name" value="Exonuc_VII_ssu_sf"/>
</dbReference>
<sequence length="63" mass="7525">MKKTDFDFKTAFAELEKLSEWFQREDIDLNEGLAKYKRGMELVKEIEKHLKGTENEFKKVKKG</sequence>
<evidence type="ECO:0000313" key="8">
    <source>
        <dbReference type="Proteomes" id="UP000179047"/>
    </source>
</evidence>
<dbReference type="NCBIfam" id="TIGR01280">
    <property type="entry name" value="xseB"/>
    <property type="match status" value="1"/>
</dbReference>
<keyword evidence="4" id="KW-0378">Hydrolase</keyword>
<comment type="similarity">
    <text evidence="1">Belongs to the XseB family.</text>
</comment>
<reference evidence="7 8" key="1">
    <citation type="journal article" date="2016" name="Nat. Commun.">
        <title>Thousands of microbial genomes shed light on interconnected biogeochemical processes in an aquifer system.</title>
        <authorList>
            <person name="Anantharaman K."/>
            <person name="Brown C.T."/>
            <person name="Hug L.A."/>
            <person name="Sharon I."/>
            <person name="Castelle C.J."/>
            <person name="Probst A.J."/>
            <person name="Thomas B.C."/>
            <person name="Singh A."/>
            <person name="Wilkins M.J."/>
            <person name="Karaoz U."/>
            <person name="Brodie E.L."/>
            <person name="Williams K.H."/>
            <person name="Hubbard S.S."/>
            <person name="Banfield J.F."/>
        </authorList>
    </citation>
    <scope>NUCLEOTIDE SEQUENCE [LARGE SCALE GENOMIC DNA]</scope>
</reference>
<evidence type="ECO:0000256" key="6">
    <source>
        <dbReference type="NCBIfam" id="TIGR01280"/>
    </source>
</evidence>
<dbReference type="GO" id="GO:0008855">
    <property type="term" value="F:exodeoxyribonuclease VII activity"/>
    <property type="evidence" value="ECO:0007669"/>
    <property type="project" value="UniProtKB-UniRule"/>
</dbReference>
<keyword evidence="5" id="KW-0269">Exonuclease</keyword>
<evidence type="ECO:0000256" key="4">
    <source>
        <dbReference type="ARBA" id="ARBA00022801"/>
    </source>
</evidence>
<dbReference type="EMBL" id="MGKP01000011">
    <property type="protein sequence ID" value="OGN28980.1"/>
    <property type="molecule type" value="Genomic_DNA"/>
</dbReference>
<dbReference type="STRING" id="1802701.A3A33_01805"/>
<keyword evidence="2" id="KW-0963">Cytoplasm</keyword>
<keyword evidence="3" id="KW-0540">Nuclease</keyword>
<dbReference type="Pfam" id="PF02609">
    <property type="entry name" value="Exonuc_VII_S"/>
    <property type="match status" value="1"/>
</dbReference>
<name>A0A1F8GVF8_9BACT</name>
<accession>A0A1F8GVF8</accession>
<evidence type="ECO:0000256" key="5">
    <source>
        <dbReference type="ARBA" id="ARBA00022839"/>
    </source>
</evidence>
<dbReference type="SUPFAM" id="SSF116842">
    <property type="entry name" value="XseB-like"/>
    <property type="match status" value="1"/>
</dbReference>
<dbReference type="AlphaFoldDB" id="A0A1F8GVF8"/>
<protein>
    <recommendedName>
        <fullName evidence="6">Exodeoxyribonuclease VII small subunit</fullName>
        <ecNumber evidence="6">3.1.11.6</ecNumber>
    </recommendedName>
</protein>